<organism evidence="1 2">
    <name type="scientific">Nemania bipapillata</name>
    <dbReference type="NCBI Taxonomy" id="110536"/>
    <lineage>
        <taxon>Eukaryota</taxon>
        <taxon>Fungi</taxon>
        <taxon>Dikarya</taxon>
        <taxon>Ascomycota</taxon>
        <taxon>Pezizomycotina</taxon>
        <taxon>Sordariomycetes</taxon>
        <taxon>Xylariomycetidae</taxon>
        <taxon>Xylariales</taxon>
        <taxon>Xylariaceae</taxon>
        <taxon>Nemania</taxon>
    </lineage>
</organism>
<dbReference type="EMBL" id="JAPESX010000095">
    <property type="protein sequence ID" value="KAJ8123345.1"/>
    <property type="molecule type" value="Genomic_DNA"/>
</dbReference>
<accession>A0ACC2J7E3</accession>
<protein>
    <submittedName>
        <fullName evidence="1">Uncharacterized protein</fullName>
    </submittedName>
</protein>
<comment type="caution">
    <text evidence="1">The sequence shown here is derived from an EMBL/GenBank/DDBJ whole genome shotgun (WGS) entry which is preliminary data.</text>
</comment>
<evidence type="ECO:0000313" key="1">
    <source>
        <dbReference type="EMBL" id="KAJ8123345.1"/>
    </source>
</evidence>
<dbReference type="Proteomes" id="UP001153334">
    <property type="component" value="Unassembled WGS sequence"/>
</dbReference>
<evidence type="ECO:0000313" key="2">
    <source>
        <dbReference type="Proteomes" id="UP001153334"/>
    </source>
</evidence>
<reference evidence="1" key="1">
    <citation type="submission" date="2022-11" db="EMBL/GenBank/DDBJ databases">
        <title>Genome Sequence of Nemania bipapillata.</title>
        <authorList>
            <person name="Buettner E."/>
        </authorList>
    </citation>
    <scope>NUCLEOTIDE SEQUENCE</scope>
    <source>
        <strain evidence="1">CP14</strain>
    </source>
</reference>
<sequence length="399" mass="42201">MVRLGWFDAPAKQPYRQLGWADVAKPDAKALALRAAQEGLVLLKNDGAGKLPLSKTGVKRVAVVGPLATATTQMQGNYYGGWFEVTNAQGCALTGTSTAGFAAAVNLAKSADATVFVGGMDTSIEAEDRDREQITWPGAQLSLIQQLATATGDKPFVVVQMGTMVDSSALVAEKNVNALLWAGYPGQDGGNAVVSVLTGDKAPAGRLPVTQYQGDYVNQVPMTNMNLQPGTGNPGRTYKWYSKTPVFSFGHGLHYTSFNVSLPADLPKTFATADLLRSNSTAGTPSDLFSLASVPVSVTNTGNVTSDYVLLSFLKGEYGPTPYPNKSLVAFTRLHDIKPGETATGTLDIKLGSVARSDSSGALTLWPAKYKLVLDTDDRASWDFEITGTAAVLDKLPPK</sequence>
<proteinExistence type="predicted"/>
<keyword evidence="2" id="KW-1185">Reference proteome</keyword>
<gene>
    <name evidence="1" type="ORF">ONZ43_g689</name>
</gene>
<name>A0ACC2J7E3_9PEZI</name>